<dbReference type="InterPro" id="IPR012934">
    <property type="entry name" value="Znf_AD"/>
</dbReference>
<dbReference type="GO" id="GO:0000981">
    <property type="term" value="F:DNA-binding transcription factor activity, RNA polymerase II-specific"/>
    <property type="evidence" value="ECO:0007669"/>
    <property type="project" value="TreeGrafter"/>
</dbReference>
<evidence type="ECO:0000256" key="2">
    <source>
        <dbReference type="ARBA" id="ARBA00022723"/>
    </source>
</evidence>
<dbReference type="PROSITE" id="PS00028">
    <property type="entry name" value="ZINC_FINGER_C2H2_1"/>
    <property type="match status" value="3"/>
</dbReference>
<dbReference type="GO" id="GO:0005634">
    <property type="term" value="C:nucleus"/>
    <property type="evidence" value="ECO:0007669"/>
    <property type="project" value="UniProtKB-SubCell"/>
</dbReference>
<proteinExistence type="inferred from homology"/>
<keyword evidence="2 10" id="KW-0479">Metal-binding</keyword>
<organism evidence="14">
    <name type="scientific">Culex pipiens</name>
    <name type="common">House mosquito</name>
    <dbReference type="NCBI Taxonomy" id="7175"/>
    <lineage>
        <taxon>Eukaryota</taxon>
        <taxon>Metazoa</taxon>
        <taxon>Ecdysozoa</taxon>
        <taxon>Arthropoda</taxon>
        <taxon>Hexapoda</taxon>
        <taxon>Insecta</taxon>
        <taxon>Pterygota</taxon>
        <taxon>Neoptera</taxon>
        <taxon>Endopterygota</taxon>
        <taxon>Diptera</taxon>
        <taxon>Nematocera</taxon>
        <taxon>Culicoidea</taxon>
        <taxon>Culicidae</taxon>
        <taxon>Culicinae</taxon>
        <taxon>Culicini</taxon>
        <taxon>Culex</taxon>
        <taxon>Culex</taxon>
    </lineage>
</organism>
<dbReference type="AlphaFoldDB" id="A0A8D8AME1"/>
<sequence length="348" mass="38927">MLDQDQSTMQHNNLVPDTTALCRGCMTPKEGNCTNLYDSCSLPAGQPSLHEMLKIICVPVFGKSEAGDPPGMPTDVCSSCRHAIVAAFHLHQMCVETDRRLSELLALRWELEGPDGGDPLQACDSIETNVADKRIKDPLSCNEQLDMIKDEPLDLMDENEEDCVEPNPAENKEGEADKTNSEKLHHCEICNQSFTKMSAKVTHISFRHPDVGDPRGPFTCDLCGETFAFRGPMRLHRVSHLGEVVCTCGRSFSSKKTFNAHIDAGTCTGAQEKECKLCNKTFRTLYSAVNHRRMVHAEQIKTLPELYCDICNKPFHGRRVLTQHKRTEHAKVTATTTQKKMYECAICR</sequence>
<reference evidence="14" key="1">
    <citation type="submission" date="2021-05" db="EMBL/GenBank/DDBJ databases">
        <authorList>
            <person name="Alioto T."/>
            <person name="Alioto T."/>
            <person name="Gomez Garrido J."/>
        </authorList>
    </citation>
    <scope>NUCLEOTIDE SEQUENCE</scope>
</reference>
<feature type="domain" description="C2H2-type" evidence="12">
    <location>
        <begin position="218"/>
        <end position="245"/>
    </location>
</feature>
<feature type="domain" description="C2H2-type" evidence="12">
    <location>
        <begin position="273"/>
        <end position="301"/>
    </location>
</feature>
<keyword evidence="7" id="KW-0539">Nucleus</keyword>
<dbReference type="InterPro" id="IPR050527">
    <property type="entry name" value="Snail/Krueppel_Znf"/>
</dbReference>
<feature type="binding site" evidence="10">
    <location>
        <position position="22"/>
    </location>
    <ligand>
        <name>Zn(2+)</name>
        <dbReference type="ChEBI" id="CHEBI:29105"/>
    </ligand>
</feature>
<feature type="binding site" evidence="10">
    <location>
        <position position="80"/>
    </location>
    <ligand>
        <name>Zn(2+)</name>
        <dbReference type="ChEBI" id="CHEBI:29105"/>
    </ligand>
</feature>
<dbReference type="SUPFAM" id="SSF57667">
    <property type="entry name" value="beta-beta-alpha zinc fingers"/>
    <property type="match status" value="3"/>
</dbReference>
<comment type="subcellular location">
    <subcellularLocation>
        <location evidence="1">Nucleus</location>
    </subcellularLocation>
</comment>
<evidence type="ECO:0000256" key="4">
    <source>
        <dbReference type="ARBA" id="ARBA00022771"/>
    </source>
</evidence>
<dbReference type="PANTHER" id="PTHR24388:SF54">
    <property type="entry name" value="PROTEIN ESCARGOT"/>
    <property type="match status" value="1"/>
</dbReference>
<dbReference type="GO" id="GO:0008270">
    <property type="term" value="F:zinc ion binding"/>
    <property type="evidence" value="ECO:0007669"/>
    <property type="project" value="UniProtKB-UniRule"/>
</dbReference>
<evidence type="ECO:0000256" key="8">
    <source>
        <dbReference type="ARBA" id="ARBA00037948"/>
    </source>
</evidence>
<dbReference type="PROSITE" id="PS51915">
    <property type="entry name" value="ZAD"/>
    <property type="match status" value="1"/>
</dbReference>
<dbReference type="SMART" id="SM00355">
    <property type="entry name" value="ZnF_C2H2"/>
    <property type="match status" value="4"/>
</dbReference>
<protein>
    <submittedName>
        <fullName evidence="14">Zinc finger protein 181</fullName>
    </submittedName>
</protein>
<evidence type="ECO:0000259" key="12">
    <source>
        <dbReference type="PROSITE" id="PS50157"/>
    </source>
</evidence>
<evidence type="ECO:0000256" key="3">
    <source>
        <dbReference type="ARBA" id="ARBA00022737"/>
    </source>
</evidence>
<dbReference type="Pfam" id="PF07776">
    <property type="entry name" value="zf-AD"/>
    <property type="match status" value="1"/>
</dbReference>
<keyword evidence="5 10" id="KW-0862">Zinc</keyword>
<feature type="domain" description="ZAD" evidence="13">
    <location>
        <begin position="20"/>
        <end position="104"/>
    </location>
</feature>
<name>A0A8D8AME1_CULPI</name>
<dbReference type="GO" id="GO:0000978">
    <property type="term" value="F:RNA polymerase II cis-regulatory region sequence-specific DNA binding"/>
    <property type="evidence" value="ECO:0007669"/>
    <property type="project" value="TreeGrafter"/>
</dbReference>
<dbReference type="Pfam" id="PF00096">
    <property type="entry name" value="zf-C2H2"/>
    <property type="match status" value="1"/>
</dbReference>
<evidence type="ECO:0000256" key="6">
    <source>
        <dbReference type="ARBA" id="ARBA00023125"/>
    </source>
</evidence>
<dbReference type="InterPro" id="IPR013087">
    <property type="entry name" value="Znf_C2H2_type"/>
</dbReference>
<evidence type="ECO:0000256" key="10">
    <source>
        <dbReference type="PROSITE-ProRule" id="PRU01263"/>
    </source>
</evidence>
<evidence type="ECO:0000256" key="5">
    <source>
        <dbReference type="ARBA" id="ARBA00022833"/>
    </source>
</evidence>
<comment type="similarity">
    <text evidence="8">Belongs to the snail C2H2-type zinc-finger protein family.</text>
</comment>
<dbReference type="EMBL" id="HBUE01039201">
    <property type="protein sequence ID" value="CAG6460006.1"/>
    <property type="molecule type" value="Transcribed_RNA"/>
</dbReference>
<feature type="binding site" evidence="10">
    <location>
        <position position="77"/>
    </location>
    <ligand>
        <name>Zn(2+)</name>
        <dbReference type="ChEBI" id="CHEBI:29105"/>
    </ligand>
</feature>
<keyword evidence="3" id="KW-0677">Repeat</keyword>
<dbReference type="PROSITE" id="PS50157">
    <property type="entry name" value="ZINC_FINGER_C2H2_2"/>
    <property type="match status" value="3"/>
</dbReference>
<evidence type="ECO:0000259" key="13">
    <source>
        <dbReference type="PROSITE" id="PS51915"/>
    </source>
</evidence>
<feature type="region of interest" description="Disordered" evidence="11">
    <location>
        <begin position="158"/>
        <end position="178"/>
    </location>
</feature>
<evidence type="ECO:0000256" key="9">
    <source>
        <dbReference type="PROSITE-ProRule" id="PRU00042"/>
    </source>
</evidence>
<dbReference type="Gene3D" id="3.30.160.60">
    <property type="entry name" value="Classic Zinc Finger"/>
    <property type="match status" value="2"/>
</dbReference>
<dbReference type="SMART" id="SM00868">
    <property type="entry name" value="zf-AD"/>
    <property type="match status" value="1"/>
</dbReference>
<evidence type="ECO:0000256" key="7">
    <source>
        <dbReference type="ARBA" id="ARBA00023242"/>
    </source>
</evidence>
<dbReference type="InterPro" id="IPR036236">
    <property type="entry name" value="Znf_C2H2_sf"/>
</dbReference>
<keyword evidence="6" id="KW-0238">DNA-binding</keyword>
<accession>A0A8D8AME1</accession>
<feature type="domain" description="C2H2-type" evidence="12">
    <location>
        <begin position="306"/>
        <end position="334"/>
    </location>
</feature>
<evidence type="ECO:0000256" key="11">
    <source>
        <dbReference type="SAM" id="MobiDB-lite"/>
    </source>
</evidence>
<dbReference type="PANTHER" id="PTHR24388">
    <property type="entry name" value="ZINC FINGER PROTEIN"/>
    <property type="match status" value="1"/>
</dbReference>
<evidence type="ECO:0000256" key="1">
    <source>
        <dbReference type="ARBA" id="ARBA00004123"/>
    </source>
</evidence>
<feature type="binding site" evidence="10">
    <location>
        <position position="25"/>
    </location>
    <ligand>
        <name>Zn(2+)</name>
        <dbReference type="ChEBI" id="CHEBI:29105"/>
    </ligand>
</feature>
<evidence type="ECO:0000313" key="14">
    <source>
        <dbReference type="EMBL" id="CAG6460006.1"/>
    </source>
</evidence>
<dbReference type="SUPFAM" id="SSF57716">
    <property type="entry name" value="Glucocorticoid receptor-like (DNA-binding domain)"/>
    <property type="match status" value="1"/>
</dbReference>
<keyword evidence="4 9" id="KW-0863">Zinc-finger</keyword>